<comment type="caution">
    <text evidence="1">The sequence shown here is derived from an EMBL/GenBank/DDBJ whole genome shotgun (WGS) entry which is preliminary data.</text>
</comment>
<keyword evidence="2" id="KW-1185">Reference proteome</keyword>
<dbReference type="AlphaFoldDB" id="A0AAE0Z353"/>
<reference evidence="1" key="1">
    <citation type="journal article" date="2023" name="G3 (Bethesda)">
        <title>A reference genome for the long-term kleptoplast-retaining sea slug Elysia crispata morphotype clarki.</title>
        <authorList>
            <person name="Eastman K.E."/>
            <person name="Pendleton A.L."/>
            <person name="Shaikh M.A."/>
            <person name="Suttiyut T."/>
            <person name="Ogas R."/>
            <person name="Tomko P."/>
            <person name="Gavelis G."/>
            <person name="Widhalm J.R."/>
            <person name="Wisecaver J.H."/>
        </authorList>
    </citation>
    <scope>NUCLEOTIDE SEQUENCE</scope>
    <source>
        <strain evidence="1">ECLA1</strain>
    </source>
</reference>
<organism evidence="1 2">
    <name type="scientific">Elysia crispata</name>
    <name type="common">lettuce slug</name>
    <dbReference type="NCBI Taxonomy" id="231223"/>
    <lineage>
        <taxon>Eukaryota</taxon>
        <taxon>Metazoa</taxon>
        <taxon>Spiralia</taxon>
        <taxon>Lophotrochozoa</taxon>
        <taxon>Mollusca</taxon>
        <taxon>Gastropoda</taxon>
        <taxon>Heterobranchia</taxon>
        <taxon>Euthyneura</taxon>
        <taxon>Panpulmonata</taxon>
        <taxon>Sacoglossa</taxon>
        <taxon>Placobranchoidea</taxon>
        <taxon>Plakobranchidae</taxon>
        <taxon>Elysia</taxon>
    </lineage>
</organism>
<protein>
    <submittedName>
        <fullName evidence="1">Uncharacterized protein</fullName>
    </submittedName>
</protein>
<evidence type="ECO:0000313" key="2">
    <source>
        <dbReference type="Proteomes" id="UP001283361"/>
    </source>
</evidence>
<name>A0AAE0Z353_9GAST</name>
<accession>A0AAE0Z353</accession>
<dbReference type="EMBL" id="JAWDGP010004851">
    <property type="protein sequence ID" value="KAK3761725.1"/>
    <property type="molecule type" value="Genomic_DNA"/>
</dbReference>
<evidence type="ECO:0000313" key="1">
    <source>
        <dbReference type="EMBL" id="KAK3761725.1"/>
    </source>
</evidence>
<proteinExistence type="predicted"/>
<dbReference type="Proteomes" id="UP001283361">
    <property type="component" value="Unassembled WGS sequence"/>
</dbReference>
<gene>
    <name evidence="1" type="ORF">RRG08_016157</name>
</gene>
<sequence>MQGEASSKSHWVSSLSQSVLRAAVSTSLLTKSETASDFAVAPSTCLCPRCSINNVKTTVRFPSSHPVSDRNLQDGEWKACSSIIREIVNRPTERVVSMAERAPGPLDLRTITLDYAAP</sequence>